<evidence type="ECO:0000313" key="2">
    <source>
        <dbReference type="Proteomes" id="UP000245974"/>
    </source>
</evidence>
<accession>A0A2U3N227</accession>
<name>A0A2U3N227_9GAMM</name>
<proteinExistence type="predicted"/>
<dbReference type="OrthoDB" id="6693433at2"/>
<dbReference type="AlphaFoldDB" id="A0A2U3N227"/>
<keyword evidence="2" id="KW-1185">Reference proteome</keyword>
<dbReference type="EMBL" id="OOGT01000167">
    <property type="protein sequence ID" value="SPL71737.1"/>
    <property type="molecule type" value="Genomic_DNA"/>
</dbReference>
<dbReference type="InParanoid" id="A0A2U3N227"/>
<reference evidence="2" key="1">
    <citation type="submission" date="2018-03" db="EMBL/GenBank/DDBJ databases">
        <authorList>
            <person name="Blom J."/>
        </authorList>
    </citation>
    <scope>NUCLEOTIDE SEQUENCE [LARGE SCALE GENOMIC DNA]</scope>
    <source>
        <strain evidence="2">KPC-SM-21</strain>
    </source>
</reference>
<organism evidence="1 2">
    <name type="scientific">Acinetobacter stercoris</name>
    <dbReference type="NCBI Taxonomy" id="2126983"/>
    <lineage>
        <taxon>Bacteria</taxon>
        <taxon>Pseudomonadati</taxon>
        <taxon>Pseudomonadota</taxon>
        <taxon>Gammaproteobacteria</taxon>
        <taxon>Moraxellales</taxon>
        <taxon>Moraxellaceae</taxon>
        <taxon>Acinetobacter</taxon>
    </lineage>
</organism>
<dbReference type="RefSeq" id="WP_121975155.1">
    <property type="nucleotide sequence ID" value="NZ_OOGT01000167.1"/>
</dbReference>
<dbReference type="Proteomes" id="UP000245974">
    <property type="component" value="Unassembled WGS sequence"/>
</dbReference>
<gene>
    <name evidence="1" type="ORF">KPC_2915</name>
</gene>
<protein>
    <submittedName>
        <fullName evidence="1">Uncharacterized protein</fullName>
    </submittedName>
</protein>
<sequence length="100" mass="11256">MKPVSRKALHSSNLLQDVALDSKNTLVSIKGFVKRLGENCRDALVILFNKSNFQPILVVCPDNEGQYSFLRLNTAITCFVVAFDRTRQYNAVIQDNVVPK</sequence>
<evidence type="ECO:0000313" key="1">
    <source>
        <dbReference type="EMBL" id="SPL71737.1"/>
    </source>
</evidence>